<dbReference type="OrthoDB" id="206447at2759"/>
<reference evidence="3" key="1">
    <citation type="journal article" date="2021" name="Sci. Rep.">
        <title>Diploid genomic architecture of Nitzschia inconspicua, an elite biomass production diatom.</title>
        <authorList>
            <person name="Oliver A."/>
            <person name="Podell S."/>
            <person name="Pinowska A."/>
            <person name="Traller J.C."/>
            <person name="Smith S.R."/>
            <person name="McClure R."/>
            <person name="Beliaev A."/>
            <person name="Bohutskyi P."/>
            <person name="Hill E.A."/>
            <person name="Rabines A."/>
            <person name="Zheng H."/>
            <person name="Allen L.Z."/>
            <person name="Kuo A."/>
            <person name="Grigoriev I.V."/>
            <person name="Allen A.E."/>
            <person name="Hazlebeck D."/>
            <person name="Allen E.E."/>
        </authorList>
    </citation>
    <scope>NUCLEOTIDE SEQUENCE</scope>
    <source>
        <strain evidence="3">Hildebrandi</strain>
    </source>
</reference>
<protein>
    <submittedName>
        <fullName evidence="3">Uncharacterized protein</fullName>
    </submittedName>
</protein>
<keyword evidence="4" id="KW-1185">Reference proteome</keyword>
<feature type="transmembrane region" description="Helical" evidence="2">
    <location>
        <begin position="120"/>
        <end position="144"/>
    </location>
</feature>
<dbReference type="Proteomes" id="UP000693970">
    <property type="component" value="Unassembled WGS sequence"/>
</dbReference>
<proteinExistence type="predicted"/>
<evidence type="ECO:0000313" key="3">
    <source>
        <dbReference type="EMBL" id="KAG7371824.1"/>
    </source>
</evidence>
<feature type="region of interest" description="Disordered" evidence="1">
    <location>
        <begin position="421"/>
        <end position="484"/>
    </location>
</feature>
<gene>
    <name evidence="3" type="ORF">IV203_017966</name>
</gene>
<feature type="region of interest" description="Disordered" evidence="1">
    <location>
        <begin position="264"/>
        <end position="288"/>
    </location>
</feature>
<accession>A0A9K3M0P2</accession>
<keyword evidence="2" id="KW-0812">Transmembrane</keyword>
<organism evidence="3 4">
    <name type="scientific">Nitzschia inconspicua</name>
    <dbReference type="NCBI Taxonomy" id="303405"/>
    <lineage>
        <taxon>Eukaryota</taxon>
        <taxon>Sar</taxon>
        <taxon>Stramenopiles</taxon>
        <taxon>Ochrophyta</taxon>
        <taxon>Bacillariophyta</taxon>
        <taxon>Bacillariophyceae</taxon>
        <taxon>Bacillariophycidae</taxon>
        <taxon>Bacillariales</taxon>
        <taxon>Bacillariaceae</taxon>
        <taxon>Nitzschia</taxon>
    </lineage>
</organism>
<keyword evidence="2" id="KW-0472">Membrane</keyword>
<evidence type="ECO:0000313" key="4">
    <source>
        <dbReference type="Proteomes" id="UP000693970"/>
    </source>
</evidence>
<dbReference type="EMBL" id="JAGRRH010000003">
    <property type="protein sequence ID" value="KAG7371824.1"/>
    <property type="molecule type" value="Genomic_DNA"/>
</dbReference>
<evidence type="ECO:0000256" key="1">
    <source>
        <dbReference type="SAM" id="MobiDB-lite"/>
    </source>
</evidence>
<keyword evidence="2" id="KW-1133">Transmembrane helix</keyword>
<sequence>MVWWCLPHCGGATLGLLKPFEYFVTINHSGLWQKHVAWAKPDGKELRNYISSQYSTDMVLLSLLLGIQNNVFFNSTPEMVELRQILKTRCDVNLFSFNNSEEFTTFENPQRISVFLSLKFWIGFFLLLNICVTIMGILATFTTWSMISAISDRNAHCLLRSSMGQYVTTLSPRLVVVSVYLFLLWFLLFAIDIVALSNPLLWVLLMGVSVLFLSIVVPLSVFGRLILHTGAMAQRPVLSEELEKELLPNGLHASLVIRAHHRQRKNTSVTNQYRRHQQKQQDKDPCNAGFEGDSNFCRGSRHPGSDYLSNSDETTFASCERIGRSLVNREANRNSLLGDQTDDSIVKLPPTGHERQRTNRGVSFAVTGPNLSLSLRERPRSYSNLRLDTNDAAINLPPAIVLNMTMTGKEFQELIDTAIESGSLDESPTFESDDMDEEVDGRSHKLTPASPPHSFGAPPPYSTIHTSSIARAQPPPPRANRQHIRRASSAGVLMQEWVQQGDSIRDV</sequence>
<comment type="caution">
    <text evidence="3">The sequence shown here is derived from an EMBL/GenBank/DDBJ whole genome shotgun (WGS) entry which is preliminary data.</text>
</comment>
<reference evidence="3" key="2">
    <citation type="submission" date="2021-04" db="EMBL/GenBank/DDBJ databases">
        <authorList>
            <person name="Podell S."/>
        </authorList>
    </citation>
    <scope>NUCLEOTIDE SEQUENCE</scope>
    <source>
        <strain evidence="3">Hildebrandi</strain>
    </source>
</reference>
<feature type="transmembrane region" description="Helical" evidence="2">
    <location>
        <begin position="174"/>
        <end position="195"/>
    </location>
</feature>
<name>A0A9K3M0P2_9STRA</name>
<feature type="transmembrane region" description="Helical" evidence="2">
    <location>
        <begin position="201"/>
        <end position="227"/>
    </location>
</feature>
<evidence type="ECO:0000256" key="2">
    <source>
        <dbReference type="SAM" id="Phobius"/>
    </source>
</evidence>
<dbReference type="AlphaFoldDB" id="A0A9K3M0P2"/>